<reference evidence="1" key="1">
    <citation type="submission" date="2019-04" db="EMBL/GenBank/DDBJ databases">
        <title>Microbes associate with the intestines of laboratory mice.</title>
        <authorList>
            <person name="Navarre W."/>
            <person name="Wong E."/>
            <person name="Huang K."/>
            <person name="Tropini C."/>
            <person name="Ng K."/>
            <person name="Yu B."/>
        </authorList>
    </citation>
    <scope>NUCLEOTIDE SEQUENCE</scope>
    <source>
        <strain evidence="1">NM04_E33</strain>
    </source>
</reference>
<evidence type="ECO:0000313" key="2">
    <source>
        <dbReference type="Proteomes" id="UP000306319"/>
    </source>
</evidence>
<organism evidence="1 2">
    <name type="scientific">Lepagella muris</name>
    <dbReference type="NCBI Taxonomy" id="3032870"/>
    <lineage>
        <taxon>Bacteria</taxon>
        <taxon>Pseudomonadati</taxon>
        <taxon>Bacteroidota</taxon>
        <taxon>Bacteroidia</taxon>
        <taxon>Bacteroidales</taxon>
        <taxon>Muribaculaceae</taxon>
        <taxon>Lepagella</taxon>
    </lineage>
</organism>
<dbReference type="Proteomes" id="UP000306319">
    <property type="component" value="Unassembled WGS sequence"/>
</dbReference>
<accession>A0AC61RLR1</accession>
<proteinExistence type="predicted"/>
<protein>
    <submittedName>
        <fullName evidence="1">Uncharacterized protein</fullName>
    </submittedName>
</protein>
<keyword evidence="2" id="KW-1185">Reference proteome</keyword>
<name>A0AC61RLR1_9BACT</name>
<gene>
    <name evidence="1" type="ORF">E5331_03080</name>
</gene>
<comment type="caution">
    <text evidence="1">The sequence shown here is derived from an EMBL/GenBank/DDBJ whole genome shotgun (WGS) entry which is preliminary data.</text>
</comment>
<evidence type="ECO:0000313" key="1">
    <source>
        <dbReference type="EMBL" id="TGY80236.1"/>
    </source>
</evidence>
<sequence length="80" mass="9373">MTVFEILKFNREMLERLGRMGVRLDDTRYIDLFSEFCDMVNSGDKVSYAVAVLADRYGVSERKVYSLLRHFRTDCSHDAL</sequence>
<dbReference type="EMBL" id="SRYB01000003">
    <property type="protein sequence ID" value="TGY80236.1"/>
    <property type="molecule type" value="Genomic_DNA"/>
</dbReference>